<organism evidence="1">
    <name type="scientific">Zea mays</name>
    <name type="common">Maize</name>
    <dbReference type="NCBI Taxonomy" id="4577"/>
    <lineage>
        <taxon>Eukaryota</taxon>
        <taxon>Viridiplantae</taxon>
        <taxon>Streptophyta</taxon>
        <taxon>Embryophyta</taxon>
        <taxon>Tracheophyta</taxon>
        <taxon>Spermatophyta</taxon>
        <taxon>Magnoliopsida</taxon>
        <taxon>Liliopsida</taxon>
        <taxon>Poales</taxon>
        <taxon>Poaceae</taxon>
        <taxon>PACMAD clade</taxon>
        <taxon>Panicoideae</taxon>
        <taxon>Andropogonodae</taxon>
        <taxon>Andropogoneae</taxon>
        <taxon>Tripsacinae</taxon>
        <taxon>Zea</taxon>
    </lineage>
</organism>
<name>A0A317YG98_MAIZE</name>
<comment type="caution">
    <text evidence="1">The sequence shown here is derived from an EMBL/GenBank/DDBJ whole genome shotgun (WGS) entry which is preliminary data.</text>
</comment>
<dbReference type="EMBL" id="NCVQ01000001">
    <property type="protein sequence ID" value="PWZ57600.1"/>
    <property type="molecule type" value="Genomic_DNA"/>
</dbReference>
<reference evidence="1" key="1">
    <citation type="journal article" date="2018" name="Nat. Genet.">
        <title>Extensive intraspecific gene order and gene structural variations between Mo17 and other maize genomes.</title>
        <authorList>
            <person name="Sun S."/>
            <person name="Zhou Y."/>
            <person name="Chen J."/>
            <person name="Shi J."/>
            <person name="Zhao H."/>
            <person name="Zhao H."/>
            <person name="Song W."/>
            <person name="Zhang M."/>
            <person name="Cui Y."/>
            <person name="Dong X."/>
            <person name="Liu H."/>
            <person name="Ma X."/>
            <person name="Jiao Y."/>
            <person name="Wang B."/>
            <person name="Wei X."/>
            <person name="Stein J.C."/>
            <person name="Glaubitz J.C."/>
            <person name="Lu F."/>
            <person name="Yu G."/>
            <person name="Liang C."/>
            <person name="Fengler K."/>
            <person name="Li B."/>
            <person name="Rafalski A."/>
            <person name="Schnable P.S."/>
            <person name="Ware D.H."/>
            <person name="Buckler E.S."/>
            <person name="Lai J."/>
        </authorList>
    </citation>
    <scope>NUCLEOTIDE SEQUENCE [LARGE SCALE GENOMIC DNA]</scope>
    <source>
        <tissue evidence="1">Seedling</tissue>
    </source>
</reference>
<gene>
    <name evidence="1" type="ORF">Zm00014a_031571</name>
</gene>
<dbReference type="Proteomes" id="UP000251960">
    <property type="component" value="Chromosome 1"/>
</dbReference>
<protein>
    <submittedName>
        <fullName evidence="1">Uncharacterized protein</fullName>
    </submittedName>
</protein>
<proteinExistence type="predicted"/>
<dbReference type="AlphaFoldDB" id="A0A317YG98"/>
<accession>A0A317YG98</accession>
<sequence length="99" mass="9895">MFRRMAASIRYSLAPATCYSASSRTCKHSVAPAAAAVGSQLLPPAPASSYGSGSGSGVPLPVVPAARASSYGSGAHFLSCPRLTAAPRDLLLSLAPSSC</sequence>
<evidence type="ECO:0000313" key="1">
    <source>
        <dbReference type="EMBL" id="PWZ57600.1"/>
    </source>
</evidence>